<feature type="binding site" evidence="13">
    <location>
        <position position="184"/>
    </location>
    <ligand>
        <name>iminosuccinate</name>
        <dbReference type="ChEBI" id="CHEBI:77875"/>
    </ligand>
</feature>
<keyword evidence="7 13" id="KW-0808">Transferase</keyword>
<feature type="binding site" evidence="13">
    <location>
        <position position="67"/>
    </location>
    <ligand>
        <name>iminosuccinate</name>
        <dbReference type="ChEBI" id="CHEBI:77875"/>
    </ligand>
</feature>
<feature type="binding site" evidence="13">
    <location>
        <position position="131"/>
    </location>
    <ligand>
        <name>[4Fe-4S] cluster</name>
        <dbReference type="ChEBI" id="CHEBI:49883"/>
    </ligand>
</feature>
<evidence type="ECO:0000256" key="3">
    <source>
        <dbReference type="ARBA" id="ARBA00012669"/>
    </source>
</evidence>
<comment type="catalytic activity">
    <reaction evidence="11">
        <text>iminosuccinate + dihydroxyacetone phosphate = quinolinate + phosphate + 2 H2O + H(+)</text>
        <dbReference type="Rhea" id="RHEA:25888"/>
        <dbReference type="ChEBI" id="CHEBI:15377"/>
        <dbReference type="ChEBI" id="CHEBI:15378"/>
        <dbReference type="ChEBI" id="CHEBI:29959"/>
        <dbReference type="ChEBI" id="CHEBI:43474"/>
        <dbReference type="ChEBI" id="CHEBI:57642"/>
        <dbReference type="ChEBI" id="CHEBI:77875"/>
        <dbReference type="EC" id="2.5.1.72"/>
    </reaction>
    <physiologicalReaction direction="left-to-right" evidence="11">
        <dbReference type="Rhea" id="RHEA:25889"/>
    </physiologicalReaction>
</comment>
<dbReference type="InterPro" id="IPR036094">
    <property type="entry name" value="NadA_sf"/>
</dbReference>
<feature type="region of interest" description="Disordered" evidence="14">
    <location>
        <begin position="23"/>
        <end position="44"/>
    </location>
</feature>
<name>A0A1H1NX30_9ACTN</name>
<reference evidence="15 16" key="1">
    <citation type="submission" date="2016-10" db="EMBL/GenBank/DDBJ databases">
        <authorList>
            <person name="de Groot N.N."/>
        </authorList>
    </citation>
    <scope>NUCLEOTIDE SEQUENCE [LARGE SCALE GENOMIC DNA]</scope>
    <source>
        <strain evidence="15 16">DSM 21741</strain>
    </source>
</reference>
<evidence type="ECO:0000256" key="8">
    <source>
        <dbReference type="ARBA" id="ARBA00022723"/>
    </source>
</evidence>
<evidence type="ECO:0000256" key="9">
    <source>
        <dbReference type="ARBA" id="ARBA00023004"/>
    </source>
</evidence>
<keyword evidence="9 13" id="KW-0408">Iron</keyword>
<evidence type="ECO:0000256" key="12">
    <source>
        <dbReference type="ARBA" id="ARBA00073059"/>
    </source>
</evidence>
<dbReference type="PANTHER" id="PTHR30573">
    <property type="entry name" value="QUINOLINATE SYNTHETASE A"/>
    <property type="match status" value="1"/>
</dbReference>
<keyword evidence="16" id="KW-1185">Reference proteome</keyword>
<dbReference type="NCBIfam" id="TIGR00550">
    <property type="entry name" value="nadA"/>
    <property type="match status" value="1"/>
</dbReference>
<dbReference type="InterPro" id="IPR023515">
    <property type="entry name" value="Quinolinate_synth_A_type3"/>
</dbReference>
<dbReference type="Proteomes" id="UP000199092">
    <property type="component" value="Chromosome I"/>
</dbReference>
<dbReference type="AlphaFoldDB" id="A0A1H1NX30"/>
<evidence type="ECO:0000256" key="11">
    <source>
        <dbReference type="ARBA" id="ARBA00050125"/>
    </source>
</evidence>
<dbReference type="Gene3D" id="3.40.50.10800">
    <property type="entry name" value="NadA-like"/>
    <property type="match status" value="3"/>
</dbReference>
<dbReference type="FunFam" id="3.40.50.10800:FF:000001">
    <property type="entry name" value="Quinolinate synthase A"/>
    <property type="match status" value="1"/>
</dbReference>
<gene>
    <name evidence="13" type="primary">nadA</name>
    <name evidence="15" type="ORF">SAMN04488543_0949</name>
</gene>
<protein>
    <recommendedName>
        <fullName evidence="12 13">Quinolinate synthase</fullName>
        <ecNumber evidence="3 13">2.5.1.72</ecNumber>
    </recommendedName>
</protein>
<dbReference type="UniPathway" id="UPA00253">
    <property type="reaction ID" value="UER00327"/>
</dbReference>
<comment type="similarity">
    <text evidence="13">Belongs to the quinolinate synthase family. Type 3 subfamily.</text>
</comment>
<keyword evidence="5 13" id="KW-0963">Cytoplasm</keyword>
<evidence type="ECO:0000256" key="13">
    <source>
        <dbReference type="HAMAP-Rule" id="MF_00569"/>
    </source>
</evidence>
<dbReference type="GO" id="GO:0051539">
    <property type="term" value="F:4 iron, 4 sulfur cluster binding"/>
    <property type="evidence" value="ECO:0007669"/>
    <property type="project" value="UniProtKB-KW"/>
</dbReference>
<evidence type="ECO:0000256" key="7">
    <source>
        <dbReference type="ARBA" id="ARBA00022679"/>
    </source>
</evidence>
<evidence type="ECO:0000313" key="15">
    <source>
        <dbReference type="EMBL" id="SDS03350.1"/>
    </source>
</evidence>
<proteinExistence type="inferred from homology"/>
<organism evidence="15 16">
    <name type="scientific">Friedmanniella luteola</name>
    <dbReference type="NCBI Taxonomy" id="546871"/>
    <lineage>
        <taxon>Bacteria</taxon>
        <taxon>Bacillati</taxon>
        <taxon>Actinomycetota</taxon>
        <taxon>Actinomycetes</taxon>
        <taxon>Propionibacteriales</taxon>
        <taxon>Nocardioidaceae</taxon>
        <taxon>Friedmanniella</taxon>
    </lineage>
</organism>
<dbReference type="STRING" id="546871.SAMN04488543_0949"/>
<dbReference type="NCBIfam" id="NF006883">
    <property type="entry name" value="PRK09375.2-4"/>
    <property type="match status" value="1"/>
</dbReference>
<evidence type="ECO:0000256" key="4">
    <source>
        <dbReference type="ARBA" id="ARBA00022485"/>
    </source>
</evidence>
<dbReference type="PANTHER" id="PTHR30573:SF0">
    <property type="entry name" value="QUINOLINATE SYNTHASE, CHLOROPLASTIC"/>
    <property type="match status" value="1"/>
</dbReference>
<keyword evidence="6 13" id="KW-0662">Pyridine nucleotide biosynthesis</keyword>
<sequence>MVTTTPRAGARTPTPLSLHVLGREADPRSERGVECPGELPPASDPALVERARRAKAALGDRLFVLGHHYQRDEVIQFADVTGDSFKLAREAAARPDAEYIVFCGVHFMAESADILTSDRQAVVLPDLAAGCSMADMARLAQVEDAWDVLADAGVADVTVPVTYMNSSADIKAFCGRHDGVVCTSSNAASVLRWAFGRGEKVLFLPDQHLGRNTAVLELGLGLEDCVVYDPHLPDGGLTAEELRAATVILWKGHCSVHGRFTLDAVHDVRARVPGVQVLVHPECQHDVVLAADLVGSTEFIIKAVEHAPAGSRWAIGTELNLVQRLARAHPEQEITFLEQHVCYCATMNRIDLPHLVWALENLAAGQVVNQITVDPETERFALAALQRMLELPGETAKD</sequence>
<dbReference type="GO" id="GO:0046872">
    <property type="term" value="F:metal ion binding"/>
    <property type="evidence" value="ECO:0007669"/>
    <property type="project" value="UniProtKB-KW"/>
</dbReference>
<dbReference type="GO" id="GO:0005829">
    <property type="term" value="C:cytosol"/>
    <property type="evidence" value="ECO:0007669"/>
    <property type="project" value="TreeGrafter"/>
</dbReference>
<accession>A0A1H1NX30</accession>
<dbReference type="GO" id="GO:0008987">
    <property type="term" value="F:quinolinate synthetase A activity"/>
    <property type="evidence" value="ECO:0007669"/>
    <property type="project" value="UniProtKB-UniRule"/>
</dbReference>
<evidence type="ECO:0000256" key="6">
    <source>
        <dbReference type="ARBA" id="ARBA00022642"/>
    </source>
</evidence>
<dbReference type="HAMAP" id="MF_00569">
    <property type="entry name" value="NadA_type3"/>
    <property type="match status" value="1"/>
</dbReference>
<dbReference type="Pfam" id="PF02445">
    <property type="entry name" value="NadA"/>
    <property type="match status" value="1"/>
</dbReference>
<feature type="compositionally biased region" description="Basic and acidic residues" evidence="14">
    <location>
        <begin position="23"/>
        <end position="33"/>
    </location>
</feature>
<dbReference type="EMBL" id="LT629749">
    <property type="protein sequence ID" value="SDS03350.1"/>
    <property type="molecule type" value="Genomic_DNA"/>
</dbReference>
<evidence type="ECO:0000256" key="1">
    <source>
        <dbReference type="ARBA" id="ARBA00003791"/>
    </source>
</evidence>
<evidence type="ECO:0000256" key="14">
    <source>
        <dbReference type="SAM" id="MobiDB-lite"/>
    </source>
</evidence>
<feature type="binding site" evidence="13">
    <location>
        <begin position="280"/>
        <end position="282"/>
    </location>
    <ligand>
        <name>iminosuccinate</name>
        <dbReference type="ChEBI" id="CHEBI:77875"/>
    </ligand>
</feature>
<keyword evidence="8 13" id="KW-0479">Metal-binding</keyword>
<feature type="binding site" evidence="13">
    <location>
        <position position="254"/>
    </location>
    <ligand>
        <name>[4Fe-4S] cluster</name>
        <dbReference type="ChEBI" id="CHEBI:49883"/>
    </ligand>
</feature>
<dbReference type="NCBIfam" id="NF006881">
    <property type="entry name" value="PRK09375.2-2"/>
    <property type="match status" value="1"/>
</dbReference>
<comment type="cofactor">
    <cofactor evidence="13">
        <name>[4Fe-4S] cluster</name>
        <dbReference type="ChEBI" id="CHEBI:49883"/>
    </cofactor>
    <text evidence="13">Binds 1 [4Fe-4S] cluster per subunit.</text>
</comment>
<evidence type="ECO:0000256" key="5">
    <source>
        <dbReference type="ARBA" id="ARBA00022490"/>
    </source>
</evidence>
<evidence type="ECO:0000256" key="10">
    <source>
        <dbReference type="ARBA" id="ARBA00023014"/>
    </source>
</evidence>
<comment type="subcellular location">
    <subcellularLocation>
        <location evidence="13">Cytoplasm</location>
    </subcellularLocation>
</comment>
<feature type="binding site" evidence="13">
    <location>
        <begin position="163"/>
        <end position="165"/>
    </location>
    <ligand>
        <name>iminosuccinate</name>
        <dbReference type="ChEBI" id="CHEBI:77875"/>
    </ligand>
</feature>
<comment type="function">
    <text evidence="1 13">Catalyzes the condensation of iminoaspartate with dihydroxyacetone phosphate to form quinolinate.</text>
</comment>
<feature type="binding site" evidence="13">
    <location>
        <position position="297"/>
    </location>
    <ligand>
        <name>iminosuccinate</name>
        <dbReference type="ChEBI" id="CHEBI:77875"/>
    </ligand>
</feature>
<comment type="pathway">
    <text evidence="2 13">Cofactor biosynthesis; NAD(+) biosynthesis; quinolinate from iminoaspartate: step 1/1.</text>
</comment>
<dbReference type="SUPFAM" id="SSF142754">
    <property type="entry name" value="NadA-like"/>
    <property type="match status" value="1"/>
</dbReference>
<evidence type="ECO:0000313" key="16">
    <source>
        <dbReference type="Proteomes" id="UP000199092"/>
    </source>
</evidence>
<keyword evidence="4 13" id="KW-0004">4Fe-4S</keyword>
<dbReference type="InterPro" id="IPR003473">
    <property type="entry name" value="NadA"/>
</dbReference>
<keyword evidence="10 13" id="KW-0411">Iron-sulfur</keyword>
<evidence type="ECO:0000256" key="2">
    <source>
        <dbReference type="ARBA" id="ARBA00005065"/>
    </source>
</evidence>
<feature type="binding site" evidence="13">
    <location>
        <position position="84"/>
    </location>
    <ligand>
        <name>iminosuccinate</name>
        <dbReference type="ChEBI" id="CHEBI:77875"/>
    </ligand>
</feature>
<dbReference type="GO" id="GO:0034628">
    <property type="term" value="P:'de novo' NAD+ biosynthetic process from L-aspartate"/>
    <property type="evidence" value="ECO:0007669"/>
    <property type="project" value="TreeGrafter"/>
</dbReference>
<dbReference type="EC" id="2.5.1.72" evidence="3 13"/>
<feature type="binding site" evidence="13">
    <location>
        <position position="344"/>
    </location>
    <ligand>
        <name>[4Fe-4S] cluster</name>
        <dbReference type="ChEBI" id="CHEBI:49883"/>
    </ligand>
</feature>